<keyword evidence="4" id="KW-1185">Reference proteome</keyword>
<accession>A0ABX3HV66</accession>
<sequence>MSMFDAARNKIRGEEARQRVLDRVYNPKPTEPEEVEDMFSSVRKHLANPSVTPQAPATTVAAPEVTVNPITKKVLESTLNSVMNPQVKPSTKKESSLGSKIMDGIQGFNAFTDRAKSAATFGGTELIDKLFTKIGTDESKQAMQEKLDRADNVKGGLAADIIGSLMPGEAAFRAGGMLINPLIKNAPKAVQTLTRGAAGGALFQGGVEAGKALNGDQKSLSNAAKNIGMSAALGGVGDLALSGIGSALGKVFSRNAAPQIQTQTPPEIFALPEGRGTVRQAEALNRSNLPAGTQPIINPPSRASDIIDITPRPESNMIPSPQSAGSGDKKFLSQNEIEELLKRSAESPNSSNIQDIQSTPTRRSAYQRLLDETTDRVPMADATPEVNAAPMRQDMFTDLFGDQGLGISAAGSSSRVGTGPIDTADQIVRSSIRNDKEGLKQAAAAQARATYQNLVDSLSPLKKIGDDVYESAMDATRANNIANTVVRDKLVNLQGEVIGSSLNDIFKKVARGQDKNFIDYLTLRHAKTRMGRGERVYAENLGMTPEKVQQRIQTLNERYPGFEEIAQEWDKFNDNVLREFGVNEGLLSTKAYNAMREQNPNYSPMKRQFSRSEKPGRSFIQKSTKSSFSGQNAPIQKVSPTGSVRNIVDPRKSTIESVGAWTNAALRNRTMQSIVKAIKRDPDAFDGVISFADVADNVKTSSINEMNNLIETDGIEGLLTALDNDFEMLFNKGKNINLSDDNVVRAMVDGEPVYLKVHDPEIVKALMGMGPQASNVLIDTMSAFSNATKRGATGLLAPAFAIKGATMDLAQSAIQSKQPVKQIAYTVGSIFSGIGDSLNIPGLRNWAQEYRRAGGGYTASLKGDRKLNTGIADMTRDPLLSAKGIAKGTRKAVTAPFRALEGLGNIAENAPRIAAAKIERESLGNQITPENIRQAMSAGREVTVNFSRKGALTRDIEAFVPYNNAAVQGTYRVLRAFKKNPVRTVAAIGTLAVLPKMYEYSKFGDDPDYQNLPARERMRNLIVKKNDDGTFVKIPMEPAYNSFGEATIEALRYFKDNDPKAFKGSMDALANAWTPPLLTGALQGITKGDGAEGSIAGVVNSTVAAPFVATVANQSFTGAPIVSQALQDRSKQYQYDERTSSVAKKIGETMKMSPQKVDYIIKSYGGDLARLVLPLTSDLGQGNARNTLLKNFIVDPQFSNTLTDDFYTAKDKLNQAYANFNEADVELPSWYDDDIRKALNSSAKGSVSKQLSELRDWKKEVTADKSLSDKERTKQIREIQQKINEIYIDVNSVLSESGVIK</sequence>
<feature type="domain" description="Large polyvalent protein associated" evidence="2">
    <location>
        <begin position="1006"/>
        <end position="1183"/>
    </location>
</feature>
<dbReference type="EMBL" id="MPTD01000002">
    <property type="protein sequence ID" value="OMD55252.1"/>
    <property type="molecule type" value="Genomic_DNA"/>
</dbReference>
<organism evidence="3 4">
    <name type="scientific">Paenibacillus odorifer</name>
    <dbReference type="NCBI Taxonomy" id="189426"/>
    <lineage>
        <taxon>Bacteria</taxon>
        <taxon>Bacillati</taxon>
        <taxon>Bacillota</taxon>
        <taxon>Bacilli</taxon>
        <taxon>Bacillales</taxon>
        <taxon>Paenibacillaceae</taxon>
        <taxon>Paenibacillus</taxon>
    </lineage>
</organism>
<evidence type="ECO:0000259" key="2">
    <source>
        <dbReference type="Pfam" id="PF18857"/>
    </source>
</evidence>
<comment type="caution">
    <text evidence="3">The sequence shown here is derived from an EMBL/GenBank/DDBJ whole genome shotgun (WGS) entry which is preliminary data.</text>
</comment>
<dbReference type="Pfam" id="PF18857">
    <property type="entry name" value="LPD38"/>
    <property type="match status" value="1"/>
</dbReference>
<reference evidence="3 4" key="1">
    <citation type="submission" date="2016-10" db="EMBL/GenBank/DDBJ databases">
        <title>Paenibacillus species isolates.</title>
        <authorList>
            <person name="Beno S.M."/>
        </authorList>
    </citation>
    <scope>NUCLEOTIDE SEQUENCE [LARGE SCALE GENOMIC DNA]</scope>
    <source>
        <strain evidence="3 4">FSL R5-0923</strain>
    </source>
</reference>
<feature type="compositionally biased region" description="Polar residues" evidence="1">
    <location>
        <begin position="620"/>
        <end position="644"/>
    </location>
</feature>
<evidence type="ECO:0000313" key="4">
    <source>
        <dbReference type="Proteomes" id="UP000187313"/>
    </source>
</evidence>
<proteinExistence type="predicted"/>
<protein>
    <recommendedName>
        <fullName evidence="2">Large polyvalent protein associated domain-containing protein</fullName>
    </recommendedName>
</protein>
<dbReference type="RefSeq" id="WP_076298294.1">
    <property type="nucleotide sequence ID" value="NZ_MPTD01000002.1"/>
</dbReference>
<feature type="region of interest" description="Disordered" evidence="1">
    <location>
        <begin position="600"/>
        <end position="644"/>
    </location>
</feature>
<evidence type="ECO:0000313" key="3">
    <source>
        <dbReference type="EMBL" id="OMD55252.1"/>
    </source>
</evidence>
<dbReference type="InterPro" id="IPR040561">
    <property type="entry name" value="LPD38"/>
</dbReference>
<feature type="region of interest" description="Disordered" evidence="1">
    <location>
        <begin position="343"/>
        <end position="363"/>
    </location>
</feature>
<name>A0ABX3HV66_9BACL</name>
<gene>
    <name evidence="3" type="ORF">BSK51_04155</name>
</gene>
<evidence type="ECO:0000256" key="1">
    <source>
        <dbReference type="SAM" id="MobiDB-lite"/>
    </source>
</evidence>
<feature type="compositionally biased region" description="Polar residues" evidence="1">
    <location>
        <begin position="346"/>
        <end position="363"/>
    </location>
</feature>
<dbReference type="Proteomes" id="UP000187313">
    <property type="component" value="Unassembled WGS sequence"/>
</dbReference>